<dbReference type="PROSITE" id="PS51257">
    <property type="entry name" value="PROKAR_LIPOPROTEIN"/>
    <property type="match status" value="1"/>
</dbReference>
<evidence type="ECO:0000313" key="3">
    <source>
        <dbReference type="EMBL" id="QDS96469.1"/>
    </source>
</evidence>
<dbReference type="KEGG" id="rml:FF011L_52800"/>
<dbReference type="Proteomes" id="UP000320672">
    <property type="component" value="Chromosome"/>
</dbReference>
<keyword evidence="4" id="KW-1185">Reference proteome</keyword>
<feature type="signal peptide" evidence="2">
    <location>
        <begin position="1"/>
        <end position="34"/>
    </location>
</feature>
<keyword evidence="2" id="KW-0732">Signal</keyword>
<proteinExistence type="predicted"/>
<sequence length="140" mass="14687" precursor="true">MNTKVNIKMKWMLLACVPVLGLVVGCGGSSPAVATLKQDAFAQVEGLGDVAGDETLFNEAFVAGAAPKNRKDYAVRGYQVVGEPEVNGESATLTVKIFGGVHATGSSDRSSVGSETGEVEQTWTLQRSGEEWKIKDAPLG</sequence>
<dbReference type="AlphaFoldDB" id="A0A517MNL2"/>
<protein>
    <recommendedName>
        <fullName evidence="5">DUF4878 domain-containing protein</fullName>
    </recommendedName>
</protein>
<organism evidence="3 4">
    <name type="scientific">Roseimaritima multifibrata</name>
    <dbReference type="NCBI Taxonomy" id="1930274"/>
    <lineage>
        <taxon>Bacteria</taxon>
        <taxon>Pseudomonadati</taxon>
        <taxon>Planctomycetota</taxon>
        <taxon>Planctomycetia</taxon>
        <taxon>Pirellulales</taxon>
        <taxon>Pirellulaceae</taxon>
        <taxon>Roseimaritima</taxon>
    </lineage>
</organism>
<reference evidence="3 4" key="1">
    <citation type="submission" date="2019-02" db="EMBL/GenBank/DDBJ databases">
        <title>Deep-cultivation of Planctomycetes and their phenomic and genomic characterization uncovers novel biology.</title>
        <authorList>
            <person name="Wiegand S."/>
            <person name="Jogler M."/>
            <person name="Boedeker C."/>
            <person name="Pinto D."/>
            <person name="Vollmers J."/>
            <person name="Rivas-Marin E."/>
            <person name="Kohn T."/>
            <person name="Peeters S.H."/>
            <person name="Heuer A."/>
            <person name="Rast P."/>
            <person name="Oberbeckmann S."/>
            <person name="Bunk B."/>
            <person name="Jeske O."/>
            <person name="Meyerdierks A."/>
            <person name="Storesund J.E."/>
            <person name="Kallscheuer N."/>
            <person name="Luecker S."/>
            <person name="Lage O.M."/>
            <person name="Pohl T."/>
            <person name="Merkel B.J."/>
            <person name="Hornburger P."/>
            <person name="Mueller R.-W."/>
            <person name="Bruemmer F."/>
            <person name="Labrenz M."/>
            <person name="Spormann A.M."/>
            <person name="Op den Camp H."/>
            <person name="Overmann J."/>
            <person name="Amann R."/>
            <person name="Jetten M.S.M."/>
            <person name="Mascher T."/>
            <person name="Medema M.H."/>
            <person name="Devos D.P."/>
            <person name="Kaster A.-K."/>
            <person name="Ovreas L."/>
            <person name="Rohde M."/>
            <person name="Galperin M.Y."/>
            <person name="Jogler C."/>
        </authorList>
    </citation>
    <scope>NUCLEOTIDE SEQUENCE [LARGE SCALE GENOMIC DNA]</scope>
    <source>
        <strain evidence="3 4">FF011L</strain>
    </source>
</reference>
<name>A0A517MNL2_9BACT</name>
<gene>
    <name evidence="3" type="ORF">FF011L_52800</name>
</gene>
<evidence type="ECO:0000313" key="4">
    <source>
        <dbReference type="Proteomes" id="UP000320672"/>
    </source>
</evidence>
<dbReference type="RefSeq" id="WP_246109614.1">
    <property type="nucleotide sequence ID" value="NZ_CP036262.1"/>
</dbReference>
<feature type="chain" id="PRO_5021737582" description="DUF4878 domain-containing protein" evidence="2">
    <location>
        <begin position="35"/>
        <end position="140"/>
    </location>
</feature>
<feature type="compositionally biased region" description="Polar residues" evidence="1">
    <location>
        <begin position="104"/>
        <end position="127"/>
    </location>
</feature>
<evidence type="ECO:0008006" key="5">
    <source>
        <dbReference type="Google" id="ProtNLM"/>
    </source>
</evidence>
<evidence type="ECO:0000256" key="1">
    <source>
        <dbReference type="SAM" id="MobiDB-lite"/>
    </source>
</evidence>
<feature type="compositionally biased region" description="Basic and acidic residues" evidence="1">
    <location>
        <begin position="128"/>
        <end position="140"/>
    </location>
</feature>
<evidence type="ECO:0000256" key="2">
    <source>
        <dbReference type="SAM" id="SignalP"/>
    </source>
</evidence>
<dbReference type="EMBL" id="CP036262">
    <property type="protein sequence ID" value="QDS96469.1"/>
    <property type="molecule type" value="Genomic_DNA"/>
</dbReference>
<feature type="region of interest" description="Disordered" evidence="1">
    <location>
        <begin position="104"/>
        <end position="140"/>
    </location>
</feature>
<accession>A0A517MNL2</accession>